<gene>
    <name evidence="11" type="ORF">Pyn_14397</name>
</gene>
<evidence type="ECO:0000256" key="2">
    <source>
        <dbReference type="ARBA" id="ARBA00022527"/>
    </source>
</evidence>
<keyword evidence="2" id="KW-0723">Serine/threonine-protein kinase</keyword>
<dbReference type="SMART" id="SM00220">
    <property type="entry name" value="S_TKc"/>
    <property type="match status" value="1"/>
</dbReference>
<keyword evidence="9" id="KW-1133">Transmembrane helix</keyword>
<evidence type="ECO:0000313" key="11">
    <source>
        <dbReference type="EMBL" id="PQM39431.1"/>
    </source>
</evidence>
<evidence type="ECO:0000256" key="6">
    <source>
        <dbReference type="ARBA" id="ARBA00022840"/>
    </source>
</evidence>
<dbReference type="InterPro" id="IPR011009">
    <property type="entry name" value="Kinase-like_dom_sf"/>
</dbReference>
<dbReference type="PROSITE" id="PS00108">
    <property type="entry name" value="PROTEIN_KINASE_ST"/>
    <property type="match status" value="1"/>
</dbReference>
<comment type="caution">
    <text evidence="11">The sequence shown here is derived from an EMBL/GenBank/DDBJ whole genome shotgun (WGS) entry which is preliminary data.</text>
</comment>
<name>A0A314UPY8_PRUYE</name>
<dbReference type="CDD" id="cd12087">
    <property type="entry name" value="TM_EGFR-like"/>
    <property type="match status" value="1"/>
</dbReference>
<proteinExistence type="predicted"/>
<organism evidence="11 12">
    <name type="scientific">Prunus yedoensis var. nudiflora</name>
    <dbReference type="NCBI Taxonomy" id="2094558"/>
    <lineage>
        <taxon>Eukaryota</taxon>
        <taxon>Viridiplantae</taxon>
        <taxon>Streptophyta</taxon>
        <taxon>Embryophyta</taxon>
        <taxon>Tracheophyta</taxon>
        <taxon>Spermatophyta</taxon>
        <taxon>Magnoliopsida</taxon>
        <taxon>eudicotyledons</taxon>
        <taxon>Gunneridae</taxon>
        <taxon>Pentapetalae</taxon>
        <taxon>rosids</taxon>
        <taxon>fabids</taxon>
        <taxon>Rosales</taxon>
        <taxon>Rosaceae</taxon>
        <taxon>Amygdaloideae</taxon>
        <taxon>Amygdaleae</taxon>
        <taxon>Prunus</taxon>
    </lineage>
</organism>
<dbReference type="Gene3D" id="1.10.510.10">
    <property type="entry name" value="Transferase(Phosphotransferase) domain 1"/>
    <property type="match status" value="1"/>
</dbReference>
<comment type="catalytic activity">
    <reaction evidence="7">
        <text>L-threonyl-[protein] + ATP = O-phospho-L-threonyl-[protein] + ADP + H(+)</text>
        <dbReference type="Rhea" id="RHEA:46608"/>
        <dbReference type="Rhea" id="RHEA-COMP:11060"/>
        <dbReference type="Rhea" id="RHEA-COMP:11605"/>
        <dbReference type="ChEBI" id="CHEBI:15378"/>
        <dbReference type="ChEBI" id="CHEBI:30013"/>
        <dbReference type="ChEBI" id="CHEBI:30616"/>
        <dbReference type="ChEBI" id="CHEBI:61977"/>
        <dbReference type="ChEBI" id="CHEBI:456216"/>
        <dbReference type="EC" id="2.7.11.1"/>
    </reaction>
</comment>
<keyword evidence="6" id="KW-0067">ATP-binding</keyword>
<evidence type="ECO:0000256" key="7">
    <source>
        <dbReference type="ARBA" id="ARBA00047899"/>
    </source>
</evidence>
<dbReference type="Pfam" id="PF07714">
    <property type="entry name" value="PK_Tyr_Ser-Thr"/>
    <property type="match status" value="1"/>
</dbReference>
<dbReference type="STRING" id="2094558.A0A314UPY8"/>
<comment type="catalytic activity">
    <reaction evidence="8">
        <text>L-seryl-[protein] + ATP = O-phospho-L-seryl-[protein] + ADP + H(+)</text>
        <dbReference type="Rhea" id="RHEA:17989"/>
        <dbReference type="Rhea" id="RHEA-COMP:9863"/>
        <dbReference type="Rhea" id="RHEA-COMP:11604"/>
        <dbReference type="ChEBI" id="CHEBI:15378"/>
        <dbReference type="ChEBI" id="CHEBI:29999"/>
        <dbReference type="ChEBI" id="CHEBI:30616"/>
        <dbReference type="ChEBI" id="CHEBI:83421"/>
        <dbReference type="ChEBI" id="CHEBI:456216"/>
        <dbReference type="EC" id="2.7.11.1"/>
    </reaction>
</comment>
<keyword evidence="12" id="KW-1185">Reference proteome</keyword>
<feature type="transmembrane region" description="Helical" evidence="9">
    <location>
        <begin position="6"/>
        <end position="30"/>
    </location>
</feature>
<evidence type="ECO:0000256" key="1">
    <source>
        <dbReference type="ARBA" id="ARBA00012513"/>
    </source>
</evidence>
<dbReference type="InterPro" id="IPR001245">
    <property type="entry name" value="Ser-Thr/Tyr_kinase_cat_dom"/>
</dbReference>
<protein>
    <recommendedName>
        <fullName evidence="1">non-specific serine/threonine protein kinase</fullName>
        <ecNumber evidence="1">2.7.11.1</ecNumber>
    </recommendedName>
</protein>
<dbReference type="PANTHER" id="PTHR47989:SF43">
    <property type="entry name" value="CALCIUM_CALMODULIN-REGULATED RECEPTOR-LIKE KINASE 2"/>
    <property type="match status" value="1"/>
</dbReference>
<dbReference type="InterPro" id="IPR000719">
    <property type="entry name" value="Prot_kinase_dom"/>
</dbReference>
<reference evidence="11 12" key="1">
    <citation type="submission" date="2018-02" db="EMBL/GenBank/DDBJ databases">
        <title>Draft genome of wild Prunus yedoensis var. nudiflora.</title>
        <authorList>
            <person name="Baek S."/>
            <person name="Kim J.-H."/>
            <person name="Choi K."/>
            <person name="Kim G.-B."/>
            <person name="Cho A."/>
            <person name="Jang H."/>
            <person name="Shin C.-H."/>
            <person name="Yu H.-J."/>
            <person name="Mun J.-H."/>
        </authorList>
    </citation>
    <scope>NUCLEOTIDE SEQUENCE [LARGE SCALE GENOMIC DNA]</scope>
    <source>
        <strain evidence="12">cv. Jeju island</strain>
        <tissue evidence="11">Leaf</tissue>
    </source>
</reference>
<dbReference type="GO" id="GO:0005524">
    <property type="term" value="F:ATP binding"/>
    <property type="evidence" value="ECO:0007669"/>
    <property type="project" value="UniProtKB-KW"/>
</dbReference>
<dbReference type="GO" id="GO:0004674">
    <property type="term" value="F:protein serine/threonine kinase activity"/>
    <property type="evidence" value="ECO:0007669"/>
    <property type="project" value="UniProtKB-KW"/>
</dbReference>
<keyword evidence="11" id="KW-0675">Receptor</keyword>
<dbReference type="Proteomes" id="UP000250321">
    <property type="component" value="Unassembled WGS sequence"/>
</dbReference>
<sequence>MVHKTDLVIIGISVGVALGILIASLIFFGIRWYRKRAHLRRCANERSFTTLPIQANGLGTSTDYSASLSTTKAIQGSENLQKNSPRSWWNHQNKDQFVSAPGVLRYSYKDIQKATQNFTTLLGQGSFGPVYKAKMAAGEVVAVKVLASNSKQGEKEFQTEVSLLGRLHHRNLVNLLGYCVDKGQHMLIYEFMSNGSLSNLLYTEEQQVLSWDERLQIALDISHGIEYLHEGAVPPVIHRDLKSANILLDQSMRAKVADFGLSKEEVFDGRNSGLKGCYGPRWVDEILDKQLVGECNLDEVRRLARIAHKCLEQLPRKRPSIGEVSQGILKIKQRRLAKEDTMSFAGEEFSRAVSRIEIQQVELSRIASMKDRVTE</sequence>
<dbReference type="AlphaFoldDB" id="A0A314UPY8"/>
<keyword evidence="9" id="KW-0812">Transmembrane</keyword>
<feature type="domain" description="Protein kinase" evidence="10">
    <location>
        <begin position="116"/>
        <end position="375"/>
    </location>
</feature>
<evidence type="ECO:0000256" key="3">
    <source>
        <dbReference type="ARBA" id="ARBA00022679"/>
    </source>
</evidence>
<dbReference type="SUPFAM" id="SSF56112">
    <property type="entry name" value="Protein kinase-like (PK-like)"/>
    <property type="match status" value="1"/>
</dbReference>
<accession>A0A314UPY8</accession>
<dbReference type="EMBL" id="PJQY01003194">
    <property type="protein sequence ID" value="PQM39431.1"/>
    <property type="molecule type" value="Genomic_DNA"/>
</dbReference>
<dbReference type="FunFam" id="3.30.200.20:FF:000274">
    <property type="entry name" value="Calcium/calmodulin-regulated receptor-like kinase 1"/>
    <property type="match status" value="1"/>
</dbReference>
<dbReference type="InterPro" id="IPR008271">
    <property type="entry name" value="Ser/Thr_kinase_AS"/>
</dbReference>
<dbReference type="FunFam" id="1.10.510.10:FF:001023">
    <property type="entry name" value="Os07g0541700 protein"/>
    <property type="match status" value="1"/>
</dbReference>
<evidence type="ECO:0000259" key="10">
    <source>
        <dbReference type="PROSITE" id="PS50011"/>
    </source>
</evidence>
<evidence type="ECO:0000256" key="5">
    <source>
        <dbReference type="ARBA" id="ARBA00022777"/>
    </source>
</evidence>
<dbReference type="PANTHER" id="PTHR47989">
    <property type="entry name" value="OS01G0750732 PROTEIN"/>
    <property type="match status" value="1"/>
</dbReference>
<keyword evidence="9" id="KW-0472">Membrane</keyword>
<keyword evidence="3" id="KW-0808">Transferase</keyword>
<evidence type="ECO:0000313" key="12">
    <source>
        <dbReference type="Proteomes" id="UP000250321"/>
    </source>
</evidence>
<dbReference type="OrthoDB" id="4062651at2759"/>
<keyword evidence="4" id="KW-0547">Nucleotide-binding</keyword>
<keyword evidence="5 11" id="KW-0418">Kinase</keyword>
<dbReference type="PROSITE" id="PS50011">
    <property type="entry name" value="PROTEIN_KINASE_DOM"/>
    <property type="match status" value="1"/>
</dbReference>
<dbReference type="Gene3D" id="3.30.200.20">
    <property type="entry name" value="Phosphorylase Kinase, domain 1"/>
    <property type="match status" value="1"/>
</dbReference>
<evidence type="ECO:0000256" key="8">
    <source>
        <dbReference type="ARBA" id="ARBA00048679"/>
    </source>
</evidence>
<dbReference type="EC" id="2.7.11.1" evidence="1"/>
<evidence type="ECO:0000256" key="9">
    <source>
        <dbReference type="SAM" id="Phobius"/>
    </source>
</evidence>
<evidence type="ECO:0000256" key="4">
    <source>
        <dbReference type="ARBA" id="ARBA00022741"/>
    </source>
</evidence>